<dbReference type="Proteomes" id="UP001214530">
    <property type="component" value="Chromosome"/>
</dbReference>
<gene>
    <name evidence="1" type="ORF">P0Y49_14215</name>
</gene>
<organism evidence="1 2">
    <name type="scientific">Candidatus Pedobacter colombiensis</name>
    <dbReference type="NCBI Taxonomy" id="3121371"/>
    <lineage>
        <taxon>Bacteria</taxon>
        <taxon>Pseudomonadati</taxon>
        <taxon>Bacteroidota</taxon>
        <taxon>Sphingobacteriia</taxon>
        <taxon>Sphingobacteriales</taxon>
        <taxon>Sphingobacteriaceae</taxon>
        <taxon>Pedobacter</taxon>
    </lineage>
</organism>
<accession>A0AAJ5W6C9</accession>
<evidence type="ECO:0000313" key="2">
    <source>
        <dbReference type="Proteomes" id="UP001214530"/>
    </source>
</evidence>
<proteinExistence type="predicted"/>
<name>A0AAJ5W6C9_9SPHI</name>
<reference evidence="1" key="1">
    <citation type="submission" date="2023-03" db="EMBL/GenBank/DDBJ databases">
        <title>Andean soil-derived lignocellulolytic bacterial consortium as a source of novel taxa and putative plastic-active enzymes.</title>
        <authorList>
            <person name="Diaz-Garcia L."/>
            <person name="Chuvochina M."/>
            <person name="Feuerriegel G."/>
            <person name="Bunk B."/>
            <person name="Sproer C."/>
            <person name="Streit W.R."/>
            <person name="Rodriguez L.M."/>
            <person name="Overmann J."/>
            <person name="Jimenez D.J."/>
        </authorList>
    </citation>
    <scope>NUCLEOTIDE SEQUENCE</scope>
    <source>
        <strain evidence="1">MAG 3858</strain>
    </source>
</reference>
<dbReference type="Pfam" id="PF19514">
    <property type="entry name" value="MobC_2"/>
    <property type="match status" value="1"/>
</dbReference>
<evidence type="ECO:0000313" key="1">
    <source>
        <dbReference type="EMBL" id="WEK17953.1"/>
    </source>
</evidence>
<dbReference type="AlphaFoldDB" id="A0AAJ5W6C9"/>
<protein>
    <submittedName>
        <fullName evidence="1">Plasmid mobilization relaxosome protein MobC</fullName>
    </submittedName>
</protein>
<sequence>MKEQKNNRIKLVQARLTLAEEALLIRHFKSTTERKLSAYVRSVMLAKPLIKAVRNESLNDIIKELYELRKDLSGVANNFNQAIHKLHTLSTYPEIKAWLLGFEINRKAMQKSIEEIKLYINKTSDKWLQS</sequence>
<dbReference type="EMBL" id="CP119313">
    <property type="protein sequence ID" value="WEK17953.1"/>
    <property type="molecule type" value="Genomic_DNA"/>
</dbReference>
<dbReference type="InterPro" id="IPR045788">
    <property type="entry name" value="MobC_2"/>
</dbReference>